<comment type="caution">
    <text evidence="2">The sequence shown here is derived from an EMBL/GenBank/DDBJ whole genome shotgun (WGS) entry which is preliminary data.</text>
</comment>
<organism evidence="2 3">
    <name type="scientific">Salix udensis</name>
    <dbReference type="NCBI Taxonomy" id="889485"/>
    <lineage>
        <taxon>Eukaryota</taxon>
        <taxon>Viridiplantae</taxon>
        <taxon>Streptophyta</taxon>
        <taxon>Embryophyta</taxon>
        <taxon>Tracheophyta</taxon>
        <taxon>Spermatophyta</taxon>
        <taxon>Magnoliopsida</taxon>
        <taxon>eudicotyledons</taxon>
        <taxon>Gunneridae</taxon>
        <taxon>Pentapetalae</taxon>
        <taxon>rosids</taxon>
        <taxon>fabids</taxon>
        <taxon>Malpighiales</taxon>
        <taxon>Salicaceae</taxon>
        <taxon>Saliceae</taxon>
        <taxon>Salix</taxon>
    </lineage>
</organism>
<evidence type="ECO:0000313" key="3">
    <source>
        <dbReference type="Proteomes" id="UP001162972"/>
    </source>
</evidence>
<reference evidence="2" key="2">
    <citation type="journal article" date="2023" name="Int. J. Mol. Sci.">
        <title>De Novo Assembly and Annotation of 11 Diverse Shrub Willow (Salix) Genomes Reveals Novel Gene Organization in Sex-Linked Regions.</title>
        <authorList>
            <person name="Hyden B."/>
            <person name="Feng K."/>
            <person name="Yates T.B."/>
            <person name="Jawdy S."/>
            <person name="Cereghino C."/>
            <person name="Smart L.B."/>
            <person name="Muchero W."/>
        </authorList>
    </citation>
    <scope>NUCLEOTIDE SEQUENCE</scope>
    <source>
        <tissue evidence="2">Shoot tip</tissue>
    </source>
</reference>
<evidence type="ECO:0000256" key="1">
    <source>
        <dbReference type="SAM" id="MobiDB-lite"/>
    </source>
</evidence>
<name>A0AAD6J713_9ROSI</name>
<dbReference type="Proteomes" id="UP001162972">
    <property type="component" value="Unassembled WGS sequence"/>
</dbReference>
<protein>
    <submittedName>
        <fullName evidence="2">Uncharacterized protein</fullName>
    </submittedName>
</protein>
<dbReference type="AlphaFoldDB" id="A0AAD6J713"/>
<feature type="compositionally biased region" description="Basic and acidic residues" evidence="1">
    <location>
        <begin position="27"/>
        <end position="65"/>
    </location>
</feature>
<keyword evidence="3" id="KW-1185">Reference proteome</keyword>
<reference evidence="2" key="1">
    <citation type="submission" date="2022-10" db="EMBL/GenBank/DDBJ databases">
        <authorList>
            <person name="Hyden B.L."/>
            <person name="Feng K."/>
            <person name="Yates T."/>
            <person name="Jawdy S."/>
            <person name="Smart L.B."/>
            <person name="Muchero W."/>
        </authorList>
    </citation>
    <scope>NUCLEOTIDE SEQUENCE</scope>
    <source>
        <tissue evidence="2">Shoot tip</tissue>
    </source>
</reference>
<proteinExistence type="predicted"/>
<feature type="compositionally biased region" description="Basic and acidic residues" evidence="1">
    <location>
        <begin position="89"/>
        <end position="102"/>
    </location>
</feature>
<accession>A0AAD6J713</accession>
<sequence length="172" mass="19486">MLVVVEEGLFWRCGEGNQGNLKKRKQVLSEKGDEGEEGNVKKEKRILSGEVNGERKGKGGKKEKQVANNELNGGEDANVKKQMSFVNGEWKESSMKKQKAVEGEEGSDDLWDKYPHLRSSLLAKDLLEDVKERAMMMLGKVPEEKLGVGREWRSLMNAKLEFFKMENDLIAK</sequence>
<feature type="region of interest" description="Disordered" evidence="1">
    <location>
        <begin position="20"/>
        <end position="109"/>
    </location>
</feature>
<gene>
    <name evidence="2" type="ORF">OIU84_026825</name>
</gene>
<evidence type="ECO:0000313" key="2">
    <source>
        <dbReference type="EMBL" id="KAJ6392564.1"/>
    </source>
</evidence>
<dbReference type="EMBL" id="JAPFFJ010000625">
    <property type="protein sequence ID" value="KAJ6392564.1"/>
    <property type="molecule type" value="Genomic_DNA"/>
</dbReference>